<keyword evidence="1" id="KW-1133">Transmembrane helix</keyword>
<organism evidence="2 3">
    <name type="scientific">Adineta ricciae</name>
    <name type="common">Rotifer</name>
    <dbReference type="NCBI Taxonomy" id="249248"/>
    <lineage>
        <taxon>Eukaryota</taxon>
        <taxon>Metazoa</taxon>
        <taxon>Spiralia</taxon>
        <taxon>Gnathifera</taxon>
        <taxon>Rotifera</taxon>
        <taxon>Eurotatoria</taxon>
        <taxon>Bdelloidea</taxon>
        <taxon>Adinetida</taxon>
        <taxon>Adinetidae</taxon>
        <taxon>Adineta</taxon>
    </lineage>
</organism>
<dbReference type="EMBL" id="CAJNOJ010000972">
    <property type="protein sequence ID" value="CAF1536525.1"/>
    <property type="molecule type" value="Genomic_DNA"/>
</dbReference>
<keyword evidence="1" id="KW-0472">Membrane</keyword>
<proteinExistence type="predicted"/>
<feature type="transmembrane region" description="Helical" evidence="1">
    <location>
        <begin position="593"/>
        <end position="614"/>
    </location>
</feature>
<evidence type="ECO:0000313" key="3">
    <source>
        <dbReference type="Proteomes" id="UP000663852"/>
    </source>
</evidence>
<dbReference type="AlphaFoldDB" id="A0A815VJD8"/>
<name>A0A815VJD8_ADIRI</name>
<evidence type="ECO:0000313" key="2">
    <source>
        <dbReference type="EMBL" id="CAF1536525.1"/>
    </source>
</evidence>
<feature type="non-terminal residue" evidence="2">
    <location>
        <position position="1"/>
    </location>
</feature>
<accession>A0A815VJD8</accession>
<comment type="caution">
    <text evidence="2">The sequence shown here is derived from an EMBL/GenBank/DDBJ whole genome shotgun (WGS) entry which is preliminary data.</text>
</comment>
<evidence type="ECO:0000256" key="1">
    <source>
        <dbReference type="SAM" id="Phobius"/>
    </source>
</evidence>
<feature type="transmembrane region" description="Helical" evidence="1">
    <location>
        <begin position="175"/>
        <end position="194"/>
    </location>
</feature>
<dbReference type="Proteomes" id="UP000663852">
    <property type="component" value="Unassembled WGS sequence"/>
</dbReference>
<gene>
    <name evidence="2" type="ORF">EDS130_LOCUS44990</name>
</gene>
<protein>
    <submittedName>
        <fullName evidence="2">Uncharacterized protein</fullName>
    </submittedName>
</protein>
<sequence length="625" mass="72996">ASSKFQLLRTLCQQAKAMTDDYLEEFYSEQLITNQIISNSSFHIQVDAFIDMYKRTITSVWKNSLGLIRSTIIANHLFSAIETRSVYKIIDWSPNGTWMHMGTIMYHEGASAFPVFNCFHDNFQFRQLPEGIYADIDRYDCAGSLFWEDKEELCMSGNTNYIDTDFFCAWNECSVYGGLYAVLTLIVPNIVTFIRRQKRTESEDANIIQIPRLARLRISFRSIVNVLWNVNIFDSYSSDEYRRKSERISTKSYFLLLIICLIIFTTYTVIEYQEKTISIPYPEQTKFEQMKNMSLTNLQCPCDRIATKYSEFISFNPIFHQVCSGISMLDYDYGVMFILYVSDIRANFQVIANSFFVILSALCNSSRETVANNIGQLIETEYVTSEVMEENKFNQEMVSFLGLFIDQTEQSFQEQLNLLRRVIAGNKVRYAPRGVFITDDMLLDTLMLDSFVVYNNSVCSCATDLMCPQQMFARHTNRSEDINLPGIYRGCYPIDMLFLSTMECFYNETCMHHIKVPAWENFGVYTKFKPLEYNETSRYSINETLETFIRNLFIENWNENYSYSSYYNQCSPAYCSYIIRQRLGFIDILRRVIGFYGGLTIILKILVPSLIKLLRRKSRREIGKN</sequence>
<feature type="transmembrane region" description="Helical" evidence="1">
    <location>
        <begin position="252"/>
        <end position="270"/>
    </location>
</feature>
<keyword evidence="1" id="KW-0812">Transmembrane</keyword>
<reference evidence="2" key="1">
    <citation type="submission" date="2021-02" db="EMBL/GenBank/DDBJ databases">
        <authorList>
            <person name="Nowell W R."/>
        </authorList>
    </citation>
    <scope>NUCLEOTIDE SEQUENCE</scope>
</reference>